<dbReference type="Proteomes" id="UP000438448">
    <property type="component" value="Unassembled WGS sequence"/>
</dbReference>
<evidence type="ECO:0000313" key="3">
    <source>
        <dbReference type="Proteomes" id="UP000438448"/>
    </source>
</evidence>
<feature type="compositionally biased region" description="Basic and acidic residues" evidence="1">
    <location>
        <begin position="103"/>
        <end position="127"/>
    </location>
</feature>
<keyword evidence="3" id="KW-1185">Reference proteome</keyword>
<name>A0A7K0D7N5_9NOCA</name>
<evidence type="ECO:0000313" key="2">
    <source>
        <dbReference type="EMBL" id="MQY21342.1"/>
    </source>
</evidence>
<dbReference type="AlphaFoldDB" id="A0A7K0D7N5"/>
<proteinExistence type="predicted"/>
<dbReference type="EMBL" id="WEGK01000009">
    <property type="protein sequence ID" value="MQY21342.1"/>
    <property type="molecule type" value="Genomic_DNA"/>
</dbReference>
<accession>A0A7K0D7N5</accession>
<sequence length="308" mass="33637">MVSEAVRDEVNIVIFRYGESGKMADTTVPVLVEDGYRQAWRTVIREYGMAAESVTGIASDWTPTAADESFLRKNFPNLREVSAAFTRPDADGWDQALAAAEQARQEAERQLDQEERHRANRTDREAGSDEPLMIPMLRTAAAPPPLLAHRELVPGQLYVVVAGVAPTPTGSLGMHWVLEKHVQDTDFTFEDVLAEANANLGEGLRTVLRGESARDRVVHFQGIDSRHLPAAALALPGFADRVSGLIGGDSFVAAFPCEDHLYFARADSEASATLADLVREPHDCASDLIPTVLLLDPAGIRILAQFPR</sequence>
<protein>
    <submittedName>
        <fullName evidence="2">Uncharacterized protein</fullName>
    </submittedName>
</protein>
<organism evidence="2 3">
    <name type="scientific">Nocardia macrotermitis</name>
    <dbReference type="NCBI Taxonomy" id="2585198"/>
    <lineage>
        <taxon>Bacteria</taxon>
        <taxon>Bacillati</taxon>
        <taxon>Actinomycetota</taxon>
        <taxon>Actinomycetes</taxon>
        <taxon>Mycobacteriales</taxon>
        <taxon>Nocardiaceae</taxon>
        <taxon>Nocardia</taxon>
    </lineage>
</organism>
<reference evidence="2 3" key="1">
    <citation type="submission" date="2019-10" db="EMBL/GenBank/DDBJ databases">
        <title>Nocardia macrotermitis sp. nov. and Nocardia aurantia sp. nov., isolated from the gut of fungus growing-termite Macrotermes natalensis.</title>
        <authorList>
            <person name="Benndorf R."/>
            <person name="Schwitalla J."/>
            <person name="Martin K."/>
            <person name="De Beer W."/>
            <person name="Kaster A.-K."/>
            <person name="Vollmers J."/>
            <person name="Poulsen M."/>
            <person name="Beemelmanns C."/>
        </authorList>
    </citation>
    <scope>NUCLEOTIDE SEQUENCE [LARGE SCALE GENOMIC DNA]</scope>
    <source>
        <strain evidence="2 3">RB20</strain>
    </source>
</reference>
<feature type="region of interest" description="Disordered" evidence="1">
    <location>
        <begin position="101"/>
        <end position="128"/>
    </location>
</feature>
<evidence type="ECO:0000256" key="1">
    <source>
        <dbReference type="SAM" id="MobiDB-lite"/>
    </source>
</evidence>
<gene>
    <name evidence="2" type="ORF">NRB20_44520</name>
</gene>
<comment type="caution">
    <text evidence="2">The sequence shown here is derived from an EMBL/GenBank/DDBJ whole genome shotgun (WGS) entry which is preliminary data.</text>
</comment>